<dbReference type="EnsemblMetazoa" id="GPAI040355-RA">
    <property type="protein sequence ID" value="GPAI040355-PA"/>
    <property type="gene ID" value="GPAI040355"/>
</dbReference>
<sequence>MASTFKEQYQLTEAKIEDNLQEMQKLFKDQIFGVSVQHAAKIKALTRKRILSLRFRAVPSLNTTLKRTEFQNFYFQNNTILRSSRLTIINDSSTLAEHHHHHHHHHYHHHYYYHHQQQYHYNHPAPPTIVNYQ</sequence>
<dbReference type="AlphaFoldDB" id="A0A1B0ABM5"/>
<keyword evidence="2" id="KW-1185">Reference proteome</keyword>
<reference evidence="1" key="2">
    <citation type="submission" date="2020-05" db="UniProtKB">
        <authorList>
            <consortium name="EnsemblMetazoa"/>
        </authorList>
    </citation>
    <scope>IDENTIFICATION</scope>
    <source>
        <strain evidence="1">IAEA</strain>
    </source>
</reference>
<evidence type="ECO:0000313" key="2">
    <source>
        <dbReference type="Proteomes" id="UP000092445"/>
    </source>
</evidence>
<protein>
    <submittedName>
        <fullName evidence="1">Uncharacterized protein</fullName>
    </submittedName>
</protein>
<dbReference type="Proteomes" id="UP000092445">
    <property type="component" value="Unassembled WGS sequence"/>
</dbReference>
<proteinExistence type="predicted"/>
<evidence type="ECO:0000313" key="1">
    <source>
        <dbReference type="EnsemblMetazoa" id="GPAI040355-PA"/>
    </source>
</evidence>
<accession>A0A1B0ABM5</accession>
<organism evidence="1 2">
    <name type="scientific">Glossina pallidipes</name>
    <name type="common">Tsetse fly</name>
    <dbReference type="NCBI Taxonomy" id="7398"/>
    <lineage>
        <taxon>Eukaryota</taxon>
        <taxon>Metazoa</taxon>
        <taxon>Ecdysozoa</taxon>
        <taxon>Arthropoda</taxon>
        <taxon>Hexapoda</taxon>
        <taxon>Insecta</taxon>
        <taxon>Pterygota</taxon>
        <taxon>Neoptera</taxon>
        <taxon>Endopterygota</taxon>
        <taxon>Diptera</taxon>
        <taxon>Brachycera</taxon>
        <taxon>Muscomorpha</taxon>
        <taxon>Hippoboscoidea</taxon>
        <taxon>Glossinidae</taxon>
        <taxon>Glossina</taxon>
    </lineage>
</organism>
<name>A0A1B0ABM5_GLOPL</name>
<reference evidence="2" key="1">
    <citation type="submission" date="2014-03" db="EMBL/GenBank/DDBJ databases">
        <authorList>
            <person name="Aksoy S."/>
            <person name="Warren W."/>
            <person name="Wilson R.K."/>
        </authorList>
    </citation>
    <scope>NUCLEOTIDE SEQUENCE [LARGE SCALE GENOMIC DNA]</scope>
    <source>
        <strain evidence="2">IAEA</strain>
    </source>
</reference>
<dbReference type="VEuPathDB" id="VectorBase:GPAI040355"/>